<protein>
    <submittedName>
        <fullName evidence="8">Uncharacterized protein</fullName>
    </submittedName>
</protein>
<dbReference type="InterPro" id="IPR001680">
    <property type="entry name" value="WD40_rpt"/>
</dbReference>
<dbReference type="OrthoDB" id="7318948at2759"/>
<dbReference type="Proteomes" id="UP001055712">
    <property type="component" value="Unassembled WGS sequence"/>
</dbReference>
<dbReference type="PROSITE" id="PS50294">
    <property type="entry name" value="WD_REPEATS_REGION"/>
    <property type="match status" value="2"/>
</dbReference>
<evidence type="ECO:0000256" key="2">
    <source>
        <dbReference type="ARBA" id="ARBA00022574"/>
    </source>
</evidence>
<comment type="caution">
    <text evidence="8">The sequence shown here is derived from an EMBL/GenBank/DDBJ whole genome shotgun (WGS) entry which is preliminary data.</text>
</comment>
<dbReference type="PROSITE" id="PS00678">
    <property type="entry name" value="WD_REPEATS_1"/>
    <property type="match status" value="1"/>
</dbReference>
<keyword evidence="9" id="KW-1185">Reference proteome</keyword>
<accession>A0A9D4TSP4</accession>
<evidence type="ECO:0000313" key="8">
    <source>
        <dbReference type="EMBL" id="KAI3433388.1"/>
    </source>
</evidence>
<feature type="repeat" description="WD" evidence="6">
    <location>
        <begin position="117"/>
        <end position="153"/>
    </location>
</feature>
<sequence>MDINPGESAGRWAYKETAWLTEGHRQPLYCGAFNHIAHQLGDLLATVGGYRATIYKCQAGGDMSVLQAFCDANTSEEFYTCAWSLDTDSGAPLLLLAGKNGQLLVVAAGTGVLETCLDGHGSAINDIAVHPGSPQFVATASRDHSVRLWNIHTRCCVLLFQGDGGHHNEVLTLSWRPGPDSMLLSAGMDNLIKVWSLAQHLETLAASDEWRAGHASSFPTALVTSPHFSTERAHWNYVDCVRWLGDLVLSKSVDDCILLWSPDTSTAQHAADGDVQLVQELQLEGCANVWWMRFALDYWCTTLAVGTSTGQVLLFDPHSQQSQPKARLKPLRAAKTDRAPLVRQTAVSYDGGIVVACHDDGSLTRWDRVSVSGMQQQQQQRWPDSGSDSQPCSSSGEDVR</sequence>
<dbReference type="PROSITE" id="PS50082">
    <property type="entry name" value="WD_REPEATS_2"/>
    <property type="match status" value="2"/>
</dbReference>
<comment type="similarity">
    <text evidence="1">Belongs to the WD repeat ESC family.</text>
</comment>
<evidence type="ECO:0000256" key="6">
    <source>
        <dbReference type="PROSITE-ProRule" id="PRU00221"/>
    </source>
</evidence>
<gene>
    <name evidence="8" type="ORF">D9Q98_003204</name>
</gene>
<evidence type="ECO:0000313" key="9">
    <source>
        <dbReference type="Proteomes" id="UP001055712"/>
    </source>
</evidence>
<evidence type="ECO:0000256" key="4">
    <source>
        <dbReference type="ARBA" id="ARBA00023015"/>
    </source>
</evidence>
<dbReference type="Pfam" id="PF00400">
    <property type="entry name" value="WD40"/>
    <property type="match status" value="2"/>
</dbReference>
<dbReference type="InterPro" id="IPR036322">
    <property type="entry name" value="WD40_repeat_dom_sf"/>
</dbReference>
<dbReference type="Gene3D" id="2.130.10.10">
    <property type="entry name" value="YVTN repeat-like/Quinoprotein amine dehydrogenase"/>
    <property type="match status" value="1"/>
</dbReference>
<keyword evidence="2 6" id="KW-0853">WD repeat</keyword>
<dbReference type="AlphaFoldDB" id="A0A9D4TSP4"/>
<evidence type="ECO:0000256" key="1">
    <source>
        <dbReference type="ARBA" id="ARBA00008075"/>
    </source>
</evidence>
<feature type="compositionally biased region" description="Low complexity" evidence="7">
    <location>
        <begin position="375"/>
        <end position="400"/>
    </location>
</feature>
<keyword evidence="3" id="KW-0677">Repeat</keyword>
<keyword evidence="4" id="KW-0805">Transcription regulation</keyword>
<dbReference type="PANTHER" id="PTHR10253">
    <property type="entry name" value="POLYCOMB PROTEIN"/>
    <property type="match status" value="1"/>
</dbReference>
<name>A0A9D4TSP4_CHLVU</name>
<dbReference type="InterPro" id="IPR015943">
    <property type="entry name" value="WD40/YVTN_repeat-like_dom_sf"/>
</dbReference>
<evidence type="ECO:0000256" key="5">
    <source>
        <dbReference type="ARBA" id="ARBA00023163"/>
    </source>
</evidence>
<dbReference type="InterPro" id="IPR051243">
    <property type="entry name" value="PcG_WD-repeat"/>
</dbReference>
<dbReference type="InterPro" id="IPR019775">
    <property type="entry name" value="WD40_repeat_CS"/>
</dbReference>
<evidence type="ECO:0000256" key="3">
    <source>
        <dbReference type="ARBA" id="ARBA00022737"/>
    </source>
</evidence>
<organism evidence="8 9">
    <name type="scientific">Chlorella vulgaris</name>
    <name type="common">Green alga</name>
    <dbReference type="NCBI Taxonomy" id="3077"/>
    <lineage>
        <taxon>Eukaryota</taxon>
        <taxon>Viridiplantae</taxon>
        <taxon>Chlorophyta</taxon>
        <taxon>core chlorophytes</taxon>
        <taxon>Trebouxiophyceae</taxon>
        <taxon>Chlorellales</taxon>
        <taxon>Chlorellaceae</taxon>
        <taxon>Chlorella clade</taxon>
        <taxon>Chlorella</taxon>
    </lineage>
</organism>
<reference evidence="8" key="2">
    <citation type="submission" date="2020-11" db="EMBL/GenBank/DDBJ databases">
        <authorList>
            <person name="Cecchin M."/>
            <person name="Marcolungo L."/>
            <person name="Rossato M."/>
            <person name="Girolomoni L."/>
            <person name="Cosentino E."/>
            <person name="Cuine S."/>
            <person name="Li-Beisson Y."/>
            <person name="Delledonne M."/>
            <person name="Ballottari M."/>
        </authorList>
    </citation>
    <scope>NUCLEOTIDE SEQUENCE</scope>
    <source>
        <strain evidence="8">211/11P</strain>
        <tissue evidence="8">Whole cell</tissue>
    </source>
</reference>
<feature type="region of interest" description="Disordered" evidence="7">
    <location>
        <begin position="373"/>
        <end position="400"/>
    </location>
</feature>
<reference evidence="8" key="1">
    <citation type="journal article" date="2019" name="Plant J.">
        <title>Chlorella vulgaris genome assembly and annotation reveals the molecular basis for metabolic acclimation to high light conditions.</title>
        <authorList>
            <person name="Cecchin M."/>
            <person name="Marcolungo L."/>
            <person name="Rossato M."/>
            <person name="Girolomoni L."/>
            <person name="Cosentino E."/>
            <person name="Cuine S."/>
            <person name="Li-Beisson Y."/>
            <person name="Delledonne M."/>
            <person name="Ballottari M."/>
        </authorList>
    </citation>
    <scope>NUCLEOTIDE SEQUENCE</scope>
    <source>
        <strain evidence="8">211/11P</strain>
    </source>
</reference>
<proteinExistence type="inferred from homology"/>
<dbReference type="SMART" id="SM00320">
    <property type="entry name" value="WD40"/>
    <property type="match status" value="4"/>
</dbReference>
<dbReference type="EMBL" id="SIDB01000004">
    <property type="protein sequence ID" value="KAI3433388.1"/>
    <property type="molecule type" value="Genomic_DNA"/>
</dbReference>
<feature type="repeat" description="WD" evidence="6">
    <location>
        <begin position="163"/>
        <end position="197"/>
    </location>
</feature>
<evidence type="ECO:0000256" key="7">
    <source>
        <dbReference type="SAM" id="MobiDB-lite"/>
    </source>
</evidence>
<keyword evidence="5" id="KW-0804">Transcription</keyword>
<dbReference type="SUPFAM" id="SSF50978">
    <property type="entry name" value="WD40 repeat-like"/>
    <property type="match status" value="1"/>
</dbReference>